<dbReference type="InterPro" id="IPR036873">
    <property type="entry name" value="Rhodanese-like_dom_sf"/>
</dbReference>
<dbReference type="GO" id="GO:0016784">
    <property type="term" value="F:3-mercaptopyruvate sulfurtransferase activity"/>
    <property type="evidence" value="ECO:0007669"/>
    <property type="project" value="UniProtKB-EC"/>
</dbReference>
<dbReference type="InterPro" id="IPR001763">
    <property type="entry name" value="Rhodanese-like_dom"/>
</dbReference>
<dbReference type="InterPro" id="IPR045078">
    <property type="entry name" value="TST/MPST-like"/>
</dbReference>
<protein>
    <submittedName>
        <fullName evidence="4">3-mercaptopyruvate sulfurtransferase</fullName>
        <ecNumber evidence="4">2.8.1.2</ecNumber>
    </submittedName>
</protein>
<dbReference type="eggNOG" id="COG2897">
    <property type="taxonomic scope" value="Bacteria"/>
</dbReference>
<evidence type="ECO:0000313" key="4">
    <source>
        <dbReference type="EMBL" id="ADV68486.1"/>
    </source>
</evidence>
<sequence>MTDALPLPFSPLVSADWLVAHLNDPRVRVLDARFELMNPEAGAAAYRAGHLPGAVYAGLSDVLSGPKTPSGAGGRHPLPDPEVLAAWLGAHCVRNDSVVVAYDDPTSGHGFYAARAWWLLRWLGHDRVFVLDGGLPAYLRAGGPLTTEVPSPAPTTFTPHVRADLVASADEVGARGAGALLVDSRAPARYRGDTEPLDRRAGHIPGALNRDWSGALREDGTWRTPEEQAARLDVGDAPVTFYCGSGVSATPNLLALELAGRPLGPGNRLYSGSWSDWVSDEGRPVETGG</sequence>
<dbReference type="PANTHER" id="PTHR11364">
    <property type="entry name" value="THIOSULFATE SULFERTANSFERASE"/>
    <property type="match status" value="1"/>
</dbReference>
<dbReference type="STRING" id="709986.Deima_2857"/>
<reference evidence="4 5" key="1">
    <citation type="journal article" date="2011" name="Stand. Genomic Sci.">
        <title>Complete genome sequence of Deinococcus maricopensis type strain (LB-34).</title>
        <authorList>
            <person name="Pukall R."/>
            <person name="Zeytun A."/>
            <person name="Lucas S."/>
            <person name="Lapidus A."/>
            <person name="Hammon N."/>
            <person name="Deshpande S."/>
            <person name="Nolan M."/>
            <person name="Cheng J.F."/>
            <person name="Pitluck S."/>
            <person name="Liolios K."/>
            <person name="Pagani I."/>
            <person name="Mikhailova N."/>
            <person name="Ivanova N."/>
            <person name="Mavromatis K."/>
            <person name="Pati A."/>
            <person name="Tapia R."/>
            <person name="Han C."/>
            <person name="Goodwin L."/>
            <person name="Chen A."/>
            <person name="Palaniappan K."/>
            <person name="Land M."/>
            <person name="Hauser L."/>
            <person name="Chang Y.J."/>
            <person name="Jeffries C.D."/>
            <person name="Brambilla E.M."/>
            <person name="Rohde M."/>
            <person name="Goker M."/>
            <person name="Detter J.C."/>
            <person name="Woyke T."/>
            <person name="Bristow J."/>
            <person name="Eisen J.A."/>
            <person name="Markowitz V."/>
            <person name="Hugenholtz P."/>
            <person name="Kyrpides N.C."/>
            <person name="Klenk H.P."/>
        </authorList>
    </citation>
    <scope>NUCLEOTIDE SEQUENCE [LARGE SCALE GENOMIC DNA]</scope>
    <source>
        <strain evidence="5">DSM 21211 / LMG 22137 / NRRL B-23946 / LB-34</strain>
    </source>
</reference>
<accession>E8UBP7</accession>
<dbReference type="OrthoDB" id="9770030at2"/>
<gene>
    <name evidence="4" type="ordered locus">Deima_2857</name>
</gene>
<keyword evidence="5" id="KW-1185">Reference proteome</keyword>
<name>E8UBP7_DEIML</name>
<dbReference type="PROSITE" id="PS50206">
    <property type="entry name" value="RHODANESE_3"/>
    <property type="match status" value="2"/>
</dbReference>
<dbReference type="RefSeq" id="WP_013557990.1">
    <property type="nucleotide sequence ID" value="NC_014958.1"/>
</dbReference>
<dbReference type="Pfam" id="PF00581">
    <property type="entry name" value="Rhodanese"/>
    <property type="match status" value="2"/>
</dbReference>
<feature type="domain" description="Rhodanese" evidence="3">
    <location>
        <begin position="175"/>
        <end position="286"/>
    </location>
</feature>
<dbReference type="CDD" id="cd01449">
    <property type="entry name" value="TST_Repeat_2"/>
    <property type="match status" value="1"/>
</dbReference>
<evidence type="ECO:0000259" key="3">
    <source>
        <dbReference type="PROSITE" id="PS50206"/>
    </source>
</evidence>
<dbReference type="GO" id="GO:0004792">
    <property type="term" value="F:thiosulfate-cyanide sulfurtransferase activity"/>
    <property type="evidence" value="ECO:0007669"/>
    <property type="project" value="TreeGrafter"/>
</dbReference>
<dbReference type="EMBL" id="CP002454">
    <property type="protein sequence ID" value="ADV68486.1"/>
    <property type="molecule type" value="Genomic_DNA"/>
</dbReference>
<proteinExistence type="predicted"/>
<dbReference type="AlphaFoldDB" id="E8UBP7"/>
<dbReference type="CDD" id="cd01448">
    <property type="entry name" value="TST_Repeat_1"/>
    <property type="match status" value="1"/>
</dbReference>
<keyword evidence="2" id="KW-0677">Repeat</keyword>
<dbReference type="EC" id="2.8.1.2" evidence="4"/>
<evidence type="ECO:0000313" key="5">
    <source>
        <dbReference type="Proteomes" id="UP000008635"/>
    </source>
</evidence>
<dbReference type="HOGENOM" id="CLU_031618_0_0_0"/>
<feature type="domain" description="Rhodanese" evidence="3">
    <location>
        <begin position="23"/>
        <end position="147"/>
    </location>
</feature>
<evidence type="ECO:0000256" key="2">
    <source>
        <dbReference type="ARBA" id="ARBA00022737"/>
    </source>
</evidence>
<dbReference type="PANTHER" id="PTHR11364:SF27">
    <property type="entry name" value="SULFURTRANSFERASE"/>
    <property type="match status" value="1"/>
</dbReference>
<dbReference type="SMART" id="SM00450">
    <property type="entry name" value="RHOD"/>
    <property type="match status" value="2"/>
</dbReference>
<dbReference type="Proteomes" id="UP000008635">
    <property type="component" value="Chromosome"/>
</dbReference>
<keyword evidence="1 4" id="KW-0808">Transferase</keyword>
<dbReference type="KEGG" id="dmr:Deima_2857"/>
<keyword evidence="4" id="KW-0670">Pyruvate</keyword>
<dbReference type="Gene3D" id="3.40.250.10">
    <property type="entry name" value="Rhodanese-like domain"/>
    <property type="match status" value="2"/>
</dbReference>
<reference evidence="5" key="2">
    <citation type="submission" date="2011-01" db="EMBL/GenBank/DDBJ databases">
        <title>The complete genome of Deinococcus maricopensis DSM 21211.</title>
        <authorList>
            <consortium name="US DOE Joint Genome Institute (JGI-PGF)"/>
            <person name="Lucas S."/>
            <person name="Copeland A."/>
            <person name="Lapidus A."/>
            <person name="Goodwin L."/>
            <person name="Pitluck S."/>
            <person name="Kyrpides N."/>
            <person name="Mavromatis K."/>
            <person name="Pagani I."/>
            <person name="Ivanova N."/>
            <person name="Ovchinnikova G."/>
            <person name="Zeytun A."/>
            <person name="Detter J.C."/>
            <person name="Han C."/>
            <person name="Land M."/>
            <person name="Hauser L."/>
            <person name="Markowitz V."/>
            <person name="Cheng J.-F."/>
            <person name="Hugenholtz P."/>
            <person name="Woyke T."/>
            <person name="Wu D."/>
            <person name="Pukall R."/>
            <person name="Gehrich-Schroeter G."/>
            <person name="Brambilla E."/>
            <person name="Klenk H.-P."/>
            <person name="Eisen J.A."/>
        </authorList>
    </citation>
    <scope>NUCLEOTIDE SEQUENCE [LARGE SCALE GENOMIC DNA]</scope>
    <source>
        <strain evidence="5">DSM 21211 / LMG 22137 / NRRL B-23946 / LB-34</strain>
    </source>
</reference>
<dbReference type="SUPFAM" id="SSF52821">
    <property type="entry name" value="Rhodanese/Cell cycle control phosphatase"/>
    <property type="match status" value="2"/>
</dbReference>
<evidence type="ECO:0000256" key="1">
    <source>
        <dbReference type="ARBA" id="ARBA00022679"/>
    </source>
</evidence>
<organism evidence="4 5">
    <name type="scientific">Deinococcus maricopensis (strain DSM 21211 / LMG 22137 / NRRL B-23946 / LB-34)</name>
    <dbReference type="NCBI Taxonomy" id="709986"/>
    <lineage>
        <taxon>Bacteria</taxon>
        <taxon>Thermotogati</taxon>
        <taxon>Deinococcota</taxon>
        <taxon>Deinococci</taxon>
        <taxon>Deinococcales</taxon>
        <taxon>Deinococcaceae</taxon>
        <taxon>Deinococcus</taxon>
    </lineage>
</organism>